<gene>
    <name evidence="1" type="ORF">ABIA52_002167</name>
</gene>
<organism evidence="1 2">
    <name type="scientific">Paenarthrobacter histidinolovorans</name>
    <dbReference type="NCBI Taxonomy" id="43664"/>
    <lineage>
        <taxon>Bacteria</taxon>
        <taxon>Bacillati</taxon>
        <taxon>Actinomycetota</taxon>
        <taxon>Actinomycetes</taxon>
        <taxon>Micrococcales</taxon>
        <taxon>Micrococcaceae</taxon>
        <taxon>Paenarthrobacter</taxon>
    </lineage>
</organism>
<protein>
    <submittedName>
        <fullName evidence="1">Uncharacterized protein</fullName>
    </submittedName>
</protein>
<dbReference type="EMBL" id="JBIYEW010000003">
    <property type="protein sequence ID" value="MFK4639278.1"/>
    <property type="molecule type" value="Genomic_DNA"/>
</dbReference>
<comment type="caution">
    <text evidence="1">The sequence shown here is derived from an EMBL/GenBank/DDBJ whole genome shotgun (WGS) entry which is preliminary data.</text>
</comment>
<evidence type="ECO:0000313" key="1">
    <source>
        <dbReference type="EMBL" id="MFK4639278.1"/>
    </source>
</evidence>
<reference evidence="1 2" key="1">
    <citation type="submission" date="2024-10" db="EMBL/GenBank/DDBJ databases">
        <title>Novel secondary metabolite-producing bacteria for plant disease control.</title>
        <authorList>
            <person name="Chevrette M."/>
        </authorList>
    </citation>
    <scope>NUCLEOTIDE SEQUENCE [LARGE SCALE GENOMIC DNA]</scope>
    <source>
        <strain evidence="1 2">J30 TE3557</strain>
    </source>
</reference>
<dbReference type="RefSeq" id="WP_189017066.1">
    <property type="nucleotide sequence ID" value="NZ_BMPM01000003.1"/>
</dbReference>
<dbReference type="Proteomes" id="UP001620520">
    <property type="component" value="Unassembled WGS sequence"/>
</dbReference>
<name>A0ABW8N6S2_9MICC</name>
<keyword evidence="2" id="KW-1185">Reference proteome</keyword>
<proteinExistence type="predicted"/>
<sequence length="92" mass="9776">MNSFDQQALTMAAIDLLAFNPDDVWVAQLANGGNASRGQVLAYCTAEAGLSDDARDAVSQAVNELIMDFNLPLRVPYSFDPEPGSVDPAETA</sequence>
<evidence type="ECO:0000313" key="2">
    <source>
        <dbReference type="Proteomes" id="UP001620520"/>
    </source>
</evidence>
<accession>A0ABW8N6S2</accession>